<dbReference type="CDD" id="cd03257">
    <property type="entry name" value="ABC_NikE_OppD_transporters"/>
    <property type="match status" value="1"/>
</dbReference>
<dbReference type="Proteomes" id="UP000637002">
    <property type="component" value="Unassembled WGS sequence"/>
</dbReference>
<comment type="caution">
    <text evidence="14">The sequence shown here is derived from an EMBL/GenBank/DDBJ whole genome shotgun (WGS) entry which is preliminary data.</text>
</comment>
<dbReference type="PROSITE" id="PS00211">
    <property type="entry name" value="ABC_TRANSPORTER_1"/>
    <property type="match status" value="1"/>
</dbReference>
<dbReference type="RefSeq" id="WP_194446512.1">
    <property type="nucleotide sequence ID" value="NZ_BMGG01000002.1"/>
</dbReference>
<feature type="domain" description="ABC transmembrane type-1" evidence="13">
    <location>
        <begin position="87"/>
        <end position="284"/>
    </location>
</feature>
<dbReference type="InterPro" id="IPR000515">
    <property type="entry name" value="MetI-like"/>
</dbReference>
<gene>
    <name evidence="14" type="ORF">GCM10010994_09960</name>
</gene>
<dbReference type="InterPro" id="IPR003593">
    <property type="entry name" value="AAA+_ATPase"/>
</dbReference>
<accession>A0A916X8V6</accession>
<dbReference type="InterPro" id="IPR050388">
    <property type="entry name" value="ABC_Ni/Peptide_Import"/>
</dbReference>
<proteinExistence type="inferred from homology"/>
<dbReference type="InterPro" id="IPR035906">
    <property type="entry name" value="MetI-like_sf"/>
</dbReference>
<evidence type="ECO:0000256" key="6">
    <source>
        <dbReference type="ARBA" id="ARBA00022692"/>
    </source>
</evidence>
<dbReference type="GO" id="GO:0016887">
    <property type="term" value="F:ATP hydrolysis activity"/>
    <property type="evidence" value="ECO:0007669"/>
    <property type="project" value="InterPro"/>
</dbReference>
<evidence type="ECO:0000256" key="2">
    <source>
        <dbReference type="ARBA" id="ARBA00004651"/>
    </source>
</evidence>
<dbReference type="SMART" id="SM00382">
    <property type="entry name" value="AAA"/>
    <property type="match status" value="1"/>
</dbReference>
<dbReference type="PROSITE" id="PS50928">
    <property type="entry name" value="ABC_TM1"/>
    <property type="match status" value="1"/>
</dbReference>
<evidence type="ECO:0000256" key="3">
    <source>
        <dbReference type="ARBA" id="ARBA00005417"/>
    </source>
</evidence>
<feature type="domain" description="ABC transporter" evidence="12">
    <location>
        <begin position="325"/>
        <end position="572"/>
    </location>
</feature>
<evidence type="ECO:0000313" key="15">
    <source>
        <dbReference type="Proteomes" id="UP000637002"/>
    </source>
</evidence>
<dbReference type="GO" id="GO:0055085">
    <property type="term" value="P:transmembrane transport"/>
    <property type="evidence" value="ECO:0007669"/>
    <property type="project" value="InterPro"/>
</dbReference>
<comment type="similarity">
    <text evidence="11">Belongs to the binding-protein-dependent transport system permease family.</text>
</comment>
<dbReference type="InterPro" id="IPR003439">
    <property type="entry name" value="ABC_transporter-like_ATP-bd"/>
</dbReference>
<keyword evidence="8" id="KW-0067">ATP-binding</keyword>
<dbReference type="PANTHER" id="PTHR43297:SF2">
    <property type="entry name" value="DIPEPTIDE TRANSPORT ATP-BINDING PROTEIN DPPD"/>
    <property type="match status" value="1"/>
</dbReference>
<keyword evidence="7" id="KW-0547">Nucleotide-binding</keyword>
<dbReference type="CDD" id="cd06261">
    <property type="entry name" value="TM_PBP2"/>
    <property type="match status" value="1"/>
</dbReference>
<reference evidence="14" key="2">
    <citation type="submission" date="2020-09" db="EMBL/GenBank/DDBJ databases">
        <authorList>
            <person name="Sun Q."/>
            <person name="Zhou Y."/>
        </authorList>
    </citation>
    <scope>NUCLEOTIDE SEQUENCE</scope>
    <source>
        <strain evidence="14">CGMCC 1.12919</strain>
    </source>
</reference>
<sequence>MAFVASKGPSRRLHGVRRVWAGLSAGDRIVVLLFALIVSVAIAGPWLAPHPTMTADPAQRLLPPSLEHWLGTDDNGIDVFSRLLAAPRTDVTIALVATLLSVLVGAPLGVLAGLFESHPRRVLSLTGEGMLRLLDVLQAFPVFILAMVLVAIRGPGTENVILAVAFVNFPVFLRLVRSELLSLRQRPFAEAARAIGRSDLAAAFVHLLPNALPTVVVQLSVTVGFAVLLTAGLSFVGAGIRPPTPELGAMIAGGAKFMALGQWWVSLFPGLALGAIVFVCGLFGEVIGRALEPGASSAPRRRRAPPLAAAAAATNAPAADPQALLAVDRLSLIGDDPEAPLLETMSLSLRPGERLGIVGVAGAGKSLLLRTVLALPPPGTTVRGRVRFEGRDLETLPAAELRRLRGATLAAILPNAKAQLNPLVRIGDFMAAQIRAHVRCSEAEARRRAAKMLVAVGLTDPERRLDAYPHELSGGMAQRVCIAIALLHRPRLLVADEPTAGLDVTVQRQVLDLMLKLSKEQNVAQIVATRDLGIVAHYCDTVAVLEGGRLVEMGPVAAVLTAPSSAVTHRLIAASRGETA</sequence>
<comment type="subcellular location">
    <subcellularLocation>
        <location evidence="1">Cell inner membrane</location>
        <topology evidence="1">Peripheral membrane protein</topology>
    </subcellularLocation>
    <subcellularLocation>
        <location evidence="2 11">Cell membrane</location>
        <topology evidence="2 11">Multi-pass membrane protein</topology>
    </subcellularLocation>
</comment>
<dbReference type="InterPro" id="IPR017871">
    <property type="entry name" value="ABC_transporter-like_CS"/>
</dbReference>
<organism evidence="14 15">
    <name type="scientific">Chelatococcus reniformis</name>
    <dbReference type="NCBI Taxonomy" id="1494448"/>
    <lineage>
        <taxon>Bacteria</taxon>
        <taxon>Pseudomonadati</taxon>
        <taxon>Pseudomonadota</taxon>
        <taxon>Alphaproteobacteria</taxon>
        <taxon>Hyphomicrobiales</taxon>
        <taxon>Chelatococcaceae</taxon>
        <taxon>Chelatococcus</taxon>
    </lineage>
</organism>
<keyword evidence="4 11" id="KW-0813">Transport</keyword>
<evidence type="ECO:0000256" key="4">
    <source>
        <dbReference type="ARBA" id="ARBA00022448"/>
    </source>
</evidence>
<evidence type="ECO:0000256" key="1">
    <source>
        <dbReference type="ARBA" id="ARBA00004417"/>
    </source>
</evidence>
<feature type="transmembrane region" description="Helical" evidence="11">
    <location>
        <begin position="215"/>
        <end position="240"/>
    </location>
</feature>
<evidence type="ECO:0000256" key="5">
    <source>
        <dbReference type="ARBA" id="ARBA00022475"/>
    </source>
</evidence>
<dbReference type="GO" id="GO:0005524">
    <property type="term" value="F:ATP binding"/>
    <property type="evidence" value="ECO:0007669"/>
    <property type="project" value="UniProtKB-KW"/>
</dbReference>
<dbReference type="Gene3D" id="3.40.50.300">
    <property type="entry name" value="P-loop containing nucleotide triphosphate hydrolases"/>
    <property type="match status" value="1"/>
</dbReference>
<reference evidence="14" key="1">
    <citation type="journal article" date="2014" name="Int. J. Syst. Evol. Microbiol.">
        <title>Complete genome sequence of Corynebacterium casei LMG S-19264T (=DSM 44701T), isolated from a smear-ripened cheese.</title>
        <authorList>
            <consortium name="US DOE Joint Genome Institute (JGI-PGF)"/>
            <person name="Walter F."/>
            <person name="Albersmeier A."/>
            <person name="Kalinowski J."/>
            <person name="Ruckert C."/>
        </authorList>
    </citation>
    <scope>NUCLEOTIDE SEQUENCE</scope>
    <source>
        <strain evidence="14">CGMCC 1.12919</strain>
    </source>
</reference>
<keyword evidence="6 11" id="KW-0812">Transmembrane</keyword>
<evidence type="ECO:0000256" key="7">
    <source>
        <dbReference type="ARBA" id="ARBA00022741"/>
    </source>
</evidence>
<feature type="transmembrane region" description="Helical" evidence="11">
    <location>
        <begin position="29"/>
        <end position="48"/>
    </location>
</feature>
<dbReference type="EMBL" id="BMGG01000002">
    <property type="protein sequence ID" value="GGC52859.1"/>
    <property type="molecule type" value="Genomic_DNA"/>
</dbReference>
<evidence type="ECO:0000256" key="9">
    <source>
        <dbReference type="ARBA" id="ARBA00022989"/>
    </source>
</evidence>
<keyword evidence="10 11" id="KW-0472">Membrane</keyword>
<dbReference type="Pfam" id="PF00005">
    <property type="entry name" value="ABC_tran"/>
    <property type="match status" value="1"/>
</dbReference>
<dbReference type="PROSITE" id="PS50893">
    <property type="entry name" value="ABC_TRANSPORTER_2"/>
    <property type="match status" value="1"/>
</dbReference>
<dbReference type="Gene3D" id="1.10.3720.10">
    <property type="entry name" value="MetI-like"/>
    <property type="match status" value="1"/>
</dbReference>
<keyword evidence="15" id="KW-1185">Reference proteome</keyword>
<keyword evidence="5" id="KW-1003">Cell membrane</keyword>
<dbReference type="SUPFAM" id="SSF161098">
    <property type="entry name" value="MetI-like"/>
    <property type="match status" value="1"/>
</dbReference>
<dbReference type="PANTHER" id="PTHR43297">
    <property type="entry name" value="OLIGOPEPTIDE TRANSPORT ATP-BINDING PROTEIN APPD"/>
    <property type="match status" value="1"/>
</dbReference>
<feature type="transmembrane region" description="Helical" evidence="11">
    <location>
        <begin position="160"/>
        <end position="176"/>
    </location>
</feature>
<evidence type="ECO:0000256" key="8">
    <source>
        <dbReference type="ARBA" id="ARBA00022840"/>
    </source>
</evidence>
<dbReference type="GO" id="GO:0005886">
    <property type="term" value="C:plasma membrane"/>
    <property type="evidence" value="ECO:0007669"/>
    <property type="project" value="UniProtKB-SubCell"/>
</dbReference>
<keyword evidence="9 11" id="KW-1133">Transmembrane helix</keyword>
<dbReference type="InterPro" id="IPR027417">
    <property type="entry name" value="P-loop_NTPase"/>
</dbReference>
<evidence type="ECO:0000259" key="12">
    <source>
        <dbReference type="PROSITE" id="PS50893"/>
    </source>
</evidence>
<evidence type="ECO:0000313" key="14">
    <source>
        <dbReference type="EMBL" id="GGC52859.1"/>
    </source>
</evidence>
<feature type="transmembrane region" description="Helical" evidence="11">
    <location>
        <begin position="136"/>
        <end position="154"/>
    </location>
</feature>
<dbReference type="AlphaFoldDB" id="A0A916X8V6"/>
<dbReference type="SUPFAM" id="SSF52540">
    <property type="entry name" value="P-loop containing nucleoside triphosphate hydrolases"/>
    <property type="match status" value="1"/>
</dbReference>
<protein>
    <submittedName>
        <fullName evidence="14">Peptide ABC transporter permease</fullName>
    </submittedName>
</protein>
<comment type="similarity">
    <text evidence="3">Belongs to the ABC transporter superfamily.</text>
</comment>
<evidence type="ECO:0000256" key="11">
    <source>
        <dbReference type="RuleBase" id="RU363032"/>
    </source>
</evidence>
<name>A0A916X8V6_9HYPH</name>
<feature type="transmembrane region" description="Helical" evidence="11">
    <location>
        <begin position="91"/>
        <end position="115"/>
    </location>
</feature>
<evidence type="ECO:0000259" key="13">
    <source>
        <dbReference type="PROSITE" id="PS50928"/>
    </source>
</evidence>
<evidence type="ECO:0000256" key="10">
    <source>
        <dbReference type="ARBA" id="ARBA00023136"/>
    </source>
</evidence>
<dbReference type="Pfam" id="PF00528">
    <property type="entry name" value="BPD_transp_1"/>
    <property type="match status" value="1"/>
</dbReference>